<dbReference type="GO" id="GO:0003852">
    <property type="term" value="F:2-isopropylmalate synthase activity"/>
    <property type="evidence" value="ECO:0007669"/>
    <property type="project" value="UniProtKB-UniRule"/>
</dbReference>
<keyword evidence="13" id="KW-0012">Acyltransferase</keyword>
<keyword evidence="10 11" id="KW-0100">Branched-chain amino acid biosynthesis</keyword>
<sequence>MSKENLKEWWVVRKINVFDTTLRDGEQSPGVNFNFEEKLQIATQLERLGVDIIEAGFPASSKGAFQSVKSIAETVKGSSVTGLSRSVQKEIDAAWEALKNGEEPRLHVFIATSPIHMEHKLRMTPDQVIENAVESVKYAKKRFPHVQFSAEDACRTDLDFLVKIIEKVIDAGAEVINLPDTVGYVTQEEIRNIFRYVKEKVPNSDKAILSTHCHDDLGMATANSLAAVEAGAGQVEGTINGIGERAGNASLEEIAVALKIRNDFYKAETGLTLNEIKRTSSMVSKLSGMVVPNNKAVVGDNAFAHESGIHQDGMLKEKSTYEIITPDLVGVNSNRMVLGKLSGRHAFKEKIESLGYKATEEELKKVFEAFKSLADKKKEITDEDIFALMSEEKAGEAVNYYDVETLQVNYGTTNIPTATVTLKNPEGDIVQEAATGSGSVEAVYNTIERIIGGEVQLKDYRIQSITGGRDALAEVFVQIEYKGEEVSGRGTANDVLEASAKAYINSINRVLNRQNGLRQQAERVNV</sequence>
<dbReference type="HAMAP" id="MF_01025">
    <property type="entry name" value="LeuA_type1"/>
    <property type="match status" value="1"/>
</dbReference>
<dbReference type="PROSITE" id="PS00816">
    <property type="entry name" value="AIPM_HOMOCIT_SYNTH_2"/>
    <property type="match status" value="1"/>
</dbReference>
<evidence type="ECO:0000256" key="9">
    <source>
        <dbReference type="ARBA" id="ARBA00023211"/>
    </source>
</evidence>
<dbReference type="SUPFAM" id="SSF110921">
    <property type="entry name" value="2-isopropylmalate synthase LeuA, allosteric (dimerisation) domain"/>
    <property type="match status" value="1"/>
</dbReference>
<dbReference type="PANTHER" id="PTHR10277:SF9">
    <property type="entry name" value="2-ISOPROPYLMALATE SYNTHASE 1, CHLOROPLASTIC-RELATED"/>
    <property type="match status" value="1"/>
</dbReference>
<keyword evidence="5 11" id="KW-0432">Leucine biosynthesis</keyword>
<dbReference type="GO" id="GO:0009098">
    <property type="term" value="P:L-leucine biosynthetic process"/>
    <property type="evidence" value="ECO:0007669"/>
    <property type="project" value="UniProtKB-UniRule"/>
</dbReference>
<evidence type="ECO:0000256" key="8">
    <source>
        <dbReference type="ARBA" id="ARBA00022723"/>
    </source>
</evidence>
<feature type="binding site" evidence="11">
    <location>
        <position position="248"/>
    </location>
    <ligand>
        <name>Mn(2+)</name>
        <dbReference type="ChEBI" id="CHEBI:29035"/>
    </ligand>
</feature>
<evidence type="ECO:0000313" key="14">
    <source>
        <dbReference type="Proteomes" id="UP000275076"/>
    </source>
</evidence>
<evidence type="ECO:0000259" key="12">
    <source>
        <dbReference type="PROSITE" id="PS50991"/>
    </source>
</evidence>
<dbReference type="InterPro" id="IPR005671">
    <property type="entry name" value="LeuA_bact_synth"/>
</dbReference>
<evidence type="ECO:0000256" key="1">
    <source>
        <dbReference type="ARBA" id="ARBA00004689"/>
    </source>
</evidence>
<dbReference type="GO" id="GO:0030145">
    <property type="term" value="F:manganese ion binding"/>
    <property type="evidence" value="ECO:0007669"/>
    <property type="project" value="UniProtKB-UniRule"/>
</dbReference>
<evidence type="ECO:0000256" key="11">
    <source>
        <dbReference type="HAMAP-Rule" id="MF_01025"/>
    </source>
</evidence>
<dbReference type="PROSITE" id="PS00815">
    <property type="entry name" value="AIPM_HOMOCIT_SYNTH_1"/>
    <property type="match status" value="1"/>
</dbReference>
<dbReference type="GO" id="GO:0003985">
    <property type="term" value="F:acetyl-CoA C-acetyltransferase activity"/>
    <property type="evidence" value="ECO:0007669"/>
    <property type="project" value="UniProtKB-UniRule"/>
</dbReference>
<dbReference type="InterPro" id="IPR036230">
    <property type="entry name" value="LeuA_allosteric_dom_sf"/>
</dbReference>
<dbReference type="InterPro" id="IPR000891">
    <property type="entry name" value="PYR_CT"/>
</dbReference>
<organism evidence="13 14">
    <name type="scientific">Salibacterium salarium</name>
    <dbReference type="NCBI Taxonomy" id="284579"/>
    <lineage>
        <taxon>Bacteria</taxon>
        <taxon>Bacillati</taxon>
        <taxon>Bacillota</taxon>
        <taxon>Bacilli</taxon>
        <taxon>Bacillales</taxon>
        <taxon>Bacillaceae</taxon>
    </lineage>
</organism>
<dbReference type="NCBIfam" id="NF002085">
    <property type="entry name" value="PRK00915.1-2"/>
    <property type="match status" value="1"/>
</dbReference>
<comment type="cofactor">
    <cofactor evidence="11">
        <name>Mn(2+)</name>
        <dbReference type="ChEBI" id="CHEBI:29035"/>
    </cofactor>
</comment>
<feature type="binding site" evidence="11">
    <location>
        <position position="212"/>
    </location>
    <ligand>
        <name>Mn(2+)</name>
        <dbReference type="ChEBI" id="CHEBI:29035"/>
    </ligand>
</feature>
<keyword evidence="11" id="KW-0963">Cytoplasm</keyword>
<dbReference type="FunFam" id="3.30.160.270:FF:000003">
    <property type="entry name" value="2-isopropylmalate synthase"/>
    <property type="match status" value="1"/>
</dbReference>
<dbReference type="OrthoDB" id="9804858at2"/>
<dbReference type="InterPro" id="IPR050073">
    <property type="entry name" value="2-IPM_HCS-like"/>
</dbReference>
<dbReference type="Pfam" id="PF22617">
    <property type="entry name" value="HCS_D2"/>
    <property type="match status" value="1"/>
</dbReference>
<feature type="binding site" evidence="11">
    <location>
        <position position="214"/>
    </location>
    <ligand>
        <name>Mn(2+)</name>
        <dbReference type="ChEBI" id="CHEBI:29035"/>
    </ligand>
</feature>
<keyword evidence="14" id="KW-1185">Reference proteome</keyword>
<accession>A0A428N2T9</accession>
<dbReference type="Gene3D" id="3.30.160.270">
    <property type="match status" value="1"/>
</dbReference>
<dbReference type="NCBIfam" id="NF002086">
    <property type="entry name" value="PRK00915.1-3"/>
    <property type="match status" value="1"/>
</dbReference>
<keyword evidence="9 11" id="KW-0464">Manganese</keyword>
<dbReference type="GO" id="GO:0005737">
    <property type="term" value="C:cytoplasm"/>
    <property type="evidence" value="ECO:0007669"/>
    <property type="project" value="UniProtKB-UniRule"/>
</dbReference>
<dbReference type="SUPFAM" id="SSF51569">
    <property type="entry name" value="Aldolase"/>
    <property type="match status" value="1"/>
</dbReference>
<comment type="catalytic activity">
    <reaction evidence="11">
        <text>3-methyl-2-oxobutanoate + acetyl-CoA + H2O = (2S)-2-isopropylmalate + CoA + H(+)</text>
        <dbReference type="Rhea" id="RHEA:21524"/>
        <dbReference type="ChEBI" id="CHEBI:1178"/>
        <dbReference type="ChEBI" id="CHEBI:11851"/>
        <dbReference type="ChEBI" id="CHEBI:15377"/>
        <dbReference type="ChEBI" id="CHEBI:15378"/>
        <dbReference type="ChEBI" id="CHEBI:57287"/>
        <dbReference type="ChEBI" id="CHEBI:57288"/>
        <dbReference type="EC" id="2.3.3.13"/>
    </reaction>
</comment>
<evidence type="ECO:0000256" key="4">
    <source>
        <dbReference type="ARBA" id="ARBA00018198"/>
    </source>
</evidence>
<dbReference type="CDD" id="cd07940">
    <property type="entry name" value="DRE_TIM_IPMS"/>
    <property type="match status" value="1"/>
</dbReference>
<dbReference type="SMART" id="SM00917">
    <property type="entry name" value="LeuA_dimer"/>
    <property type="match status" value="1"/>
</dbReference>
<name>A0A428N2T9_9BACI</name>
<dbReference type="PANTHER" id="PTHR10277">
    <property type="entry name" value="HOMOCITRATE SYNTHASE-RELATED"/>
    <property type="match status" value="1"/>
</dbReference>
<dbReference type="UniPathway" id="UPA00048">
    <property type="reaction ID" value="UER00070"/>
</dbReference>
<feature type="domain" description="Pyruvate carboxyltransferase" evidence="12">
    <location>
        <begin position="15"/>
        <end position="277"/>
    </location>
</feature>
<dbReference type="PROSITE" id="PS50991">
    <property type="entry name" value="PYR_CT"/>
    <property type="match status" value="1"/>
</dbReference>
<dbReference type="InterPro" id="IPR013709">
    <property type="entry name" value="2-isopropylmalate_synth_dimer"/>
</dbReference>
<dbReference type="Pfam" id="PF08502">
    <property type="entry name" value="LeuA_dimer"/>
    <property type="match status" value="1"/>
</dbReference>
<protein>
    <recommendedName>
        <fullName evidence="4 11">2-isopropylmalate synthase</fullName>
        <ecNumber evidence="3 11">2.3.3.13</ecNumber>
    </recommendedName>
    <alternativeName>
        <fullName evidence="11">Alpha-IPM synthase</fullName>
    </alternativeName>
    <alternativeName>
        <fullName evidence="11">Alpha-isopropylmalate synthase</fullName>
    </alternativeName>
</protein>
<reference evidence="13 14" key="1">
    <citation type="submission" date="2018-10" db="EMBL/GenBank/DDBJ databases">
        <title>Draft genome sequence of Bacillus salarius IM0101, isolated from a hypersaline soil in Inner Mongolia, China.</title>
        <authorList>
            <person name="Yamprayoonswat W."/>
            <person name="Boonvisut S."/>
            <person name="Jumpathong W."/>
            <person name="Sittihan S."/>
            <person name="Ruangsuj P."/>
            <person name="Wanthongcharoen S."/>
            <person name="Thongpramul N."/>
            <person name="Pimmason S."/>
            <person name="Yu B."/>
            <person name="Yasawong M."/>
        </authorList>
    </citation>
    <scope>NUCLEOTIDE SEQUENCE [LARGE SCALE GENOMIC DNA]</scope>
    <source>
        <strain evidence="13 14">IM0101</strain>
    </source>
</reference>
<dbReference type="InterPro" id="IPR013785">
    <property type="entry name" value="Aldolase_TIM"/>
</dbReference>
<dbReference type="NCBIfam" id="NF002088">
    <property type="entry name" value="PRK00915.1-5"/>
    <property type="match status" value="1"/>
</dbReference>
<dbReference type="Pfam" id="PF00682">
    <property type="entry name" value="HMGL-like"/>
    <property type="match status" value="1"/>
</dbReference>
<gene>
    <name evidence="11" type="primary">leuA</name>
    <name evidence="13" type="ORF">D7Z54_14195</name>
</gene>
<dbReference type="EC" id="2.3.3.13" evidence="3 11"/>
<evidence type="ECO:0000256" key="5">
    <source>
        <dbReference type="ARBA" id="ARBA00022430"/>
    </source>
</evidence>
<evidence type="ECO:0000256" key="7">
    <source>
        <dbReference type="ARBA" id="ARBA00022679"/>
    </source>
</evidence>
<comment type="similarity">
    <text evidence="2 11">Belongs to the alpha-IPM synthase/homocitrate synthase family. LeuA type 1 subfamily.</text>
</comment>
<feature type="binding site" evidence="11">
    <location>
        <position position="24"/>
    </location>
    <ligand>
        <name>Mn(2+)</name>
        <dbReference type="ChEBI" id="CHEBI:29035"/>
    </ligand>
</feature>
<evidence type="ECO:0000256" key="2">
    <source>
        <dbReference type="ARBA" id="ARBA00009396"/>
    </source>
</evidence>
<comment type="function">
    <text evidence="11">Catalyzes the condensation of the acetyl group of acetyl-CoA with 3-methyl-2-oxobutanoate (2-ketoisovalerate) to form 3-carboxy-3-hydroxy-4-methylpentanoate (2-isopropylmalate).</text>
</comment>
<dbReference type="InterPro" id="IPR002034">
    <property type="entry name" value="AIPM/Hcit_synth_CS"/>
</dbReference>
<proteinExistence type="inferred from homology"/>
<comment type="pathway">
    <text evidence="1 11">Amino-acid biosynthesis; L-leucine biosynthesis; L-leucine from 3-methyl-2-oxobutanoate: step 1/4.</text>
</comment>
<dbReference type="AlphaFoldDB" id="A0A428N2T9"/>
<feature type="region of interest" description="Regulatory domain" evidence="11">
    <location>
        <begin position="402"/>
        <end position="526"/>
    </location>
</feature>
<keyword evidence="6 11" id="KW-0028">Amino-acid biosynthesis</keyword>
<dbReference type="FunFam" id="1.10.238.260:FF:000001">
    <property type="entry name" value="2-isopropylmalate synthase"/>
    <property type="match status" value="1"/>
</dbReference>
<dbReference type="FunFam" id="3.20.20.70:FF:000010">
    <property type="entry name" value="2-isopropylmalate synthase"/>
    <property type="match status" value="1"/>
</dbReference>
<evidence type="ECO:0000256" key="10">
    <source>
        <dbReference type="ARBA" id="ARBA00023304"/>
    </source>
</evidence>
<dbReference type="Gene3D" id="1.10.238.260">
    <property type="match status" value="1"/>
</dbReference>
<evidence type="ECO:0000256" key="3">
    <source>
        <dbReference type="ARBA" id="ARBA00012973"/>
    </source>
</evidence>
<comment type="subunit">
    <text evidence="11">Homodimer.</text>
</comment>
<evidence type="ECO:0000313" key="13">
    <source>
        <dbReference type="EMBL" id="RSL32599.1"/>
    </source>
</evidence>
<evidence type="ECO:0000256" key="6">
    <source>
        <dbReference type="ARBA" id="ARBA00022605"/>
    </source>
</evidence>
<comment type="caution">
    <text evidence="13">The sequence shown here is derived from an EMBL/GenBank/DDBJ whole genome shotgun (WGS) entry which is preliminary data.</text>
</comment>
<keyword evidence="8 11" id="KW-0479">Metal-binding</keyword>
<keyword evidence="7 11" id="KW-0808">Transferase</keyword>
<dbReference type="InterPro" id="IPR054691">
    <property type="entry name" value="LeuA/HCS_post-cat"/>
</dbReference>
<dbReference type="Gene3D" id="3.20.20.70">
    <property type="entry name" value="Aldolase class I"/>
    <property type="match status" value="1"/>
</dbReference>
<dbReference type="Proteomes" id="UP000275076">
    <property type="component" value="Unassembled WGS sequence"/>
</dbReference>
<dbReference type="NCBIfam" id="TIGR00973">
    <property type="entry name" value="leuA_bact"/>
    <property type="match status" value="1"/>
</dbReference>
<dbReference type="EMBL" id="RBVX01000013">
    <property type="protein sequence ID" value="RSL32599.1"/>
    <property type="molecule type" value="Genomic_DNA"/>
</dbReference>